<dbReference type="EMBL" id="BARS01046823">
    <property type="protein sequence ID" value="GAG33336.1"/>
    <property type="molecule type" value="Genomic_DNA"/>
</dbReference>
<sequence>MERGSEIWEDENQTVKIEAFVEDLIKQLNETSKSSKDSYINQTLREIFEEEKVLEAEDE</sequence>
<reference evidence="1" key="1">
    <citation type="journal article" date="2014" name="Front. Microbiol.">
        <title>High frequency of phylogenetically diverse reductive dehalogenase-homologous genes in deep subseafloor sedimentary metagenomes.</title>
        <authorList>
            <person name="Kawai M."/>
            <person name="Futagami T."/>
            <person name="Toyoda A."/>
            <person name="Takaki Y."/>
            <person name="Nishi S."/>
            <person name="Hori S."/>
            <person name="Arai W."/>
            <person name="Tsubouchi T."/>
            <person name="Morono Y."/>
            <person name="Uchiyama I."/>
            <person name="Ito T."/>
            <person name="Fujiyama A."/>
            <person name="Inagaki F."/>
            <person name="Takami H."/>
        </authorList>
    </citation>
    <scope>NUCLEOTIDE SEQUENCE</scope>
    <source>
        <strain evidence="1">Expedition CK06-06</strain>
    </source>
</reference>
<name>X0Y8Z4_9ZZZZ</name>
<protein>
    <submittedName>
        <fullName evidence="1">Uncharacterized protein</fullName>
    </submittedName>
</protein>
<evidence type="ECO:0000313" key="1">
    <source>
        <dbReference type="EMBL" id="GAG33336.1"/>
    </source>
</evidence>
<proteinExistence type="predicted"/>
<comment type="caution">
    <text evidence="1">The sequence shown here is derived from an EMBL/GenBank/DDBJ whole genome shotgun (WGS) entry which is preliminary data.</text>
</comment>
<gene>
    <name evidence="1" type="ORF">S01H1_70413</name>
</gene>
<organism evidence="1">
    <name type="scientific">marine sediment metagenome</name>
    <dbReference type="NCBI Taxonomy" id="412755"/>
    <lineage>
        <taxon>unclassified sequences</taxon>
        <taxon>metagenomes</taxon>
        <taxon>ecological metagenomes</taxon>
    </lineage>
</organism>
<dbReference type="AlphaFoldDB" id="X0Y8Z4"/>
<accession>X0Y8Z4</accession>